<dbReference type="Gramene" id="OE9A044350T1">
    <property type="protein sequence ID" value="OE9A044350C1"/>
    <property type="gene ID" value="OE9A044350"/>
</dbReference>
<gene>
    <name evidence="1" type="ORF">OLEA9_A044350</name>
</gene>
<protein>
    <submittedName>
        <fullName evidence="1">Uncharacterized protein</fullName>
    </submittedName>
</protein>
<keyword evidence="2" id="KW-1185">Reference proteome</keyword>
<evidence type="ECO:0000313" key="1">
    <source>
        <dbReference type="EMBL" id="CAA3006382.1"/>
    </source>
</evidence>
<proteinExistence type="predicted"/>
<dbReference type="Proteomes" id="UP000594638">
    <property type="component" value="Unassembled WGS sequence"/>
</dbReference>
<dbReference type="AlphaFoldDB" id="A0A8S0TNK8"/>
<sequence>MTAVESLPGRAETVATSPLKSRELSSAAVLSIRDAAAAVASRATQRNKWPPCLRANQIKSPLRVWRRASVRAAGRVRARHGSGRIHARTPVSKIPLPEERGVLADEHGRQRSFVLLIQNTLPRPVCSCVCVDMQTRNRSDNKFMQTQPLHFGTAERGHSLAYPATANRM</sequence>
<organism evidence="1 2">
    <name type="scientific">Olea europaea subsp. europaea</name>
    <dbReference type="NCBI Taxonomy" id="158383"/>
    <lineage>
        <taxon>Eukaryota</taxon>
        <taxon>Viridiplantae</taxon>
        <taxon>Streptophyta</taxon>
        <taxon>Embryophyta</taxon>
        <taxon>Tracheophyta</taxon>
        <taxon>Spermatophyta</taxon>
        <taxon>Magnoliopsida</taxon>
        <taxon>eudicotyledons</taxon>
        <taxon>Gunneridae</taxon>
        <taxon>Pentapetalae</taxon>
        <taxon>asterids</taxon>
        <taxon>lamiids</taxon>
        <taxon>Lamiales</taxon>
        <taxon>Oleaceae</taxon>
        <taxon>Oleeae</taxon>
        <taxon>Olea</taxon>
    </lineage>
</organism>
<name>A0A8S0TNK8_OLEEU</name>
<evidence type="ECO:0000313" key="2">
    <source>
        <dbReference type="Proteomes" id="UP000594638"/>
    </source>
</evidence>
<accession>A0A8S0TNK8</accession>
<comment type="caution">
    <text evidence="1">The sequence shown here is derived from an EMBL/GenBank/DDBJ whole genome shotgun (WGS) entry which is preliminary data.</text>
</comment>
<reference evidence="1 2" key="1">
    <citation type="submission" date="2019-12" db="EMBL/GenBank/DDBJ databases">
        <authorList>
            <person name="Alioto T."/>
            <person name="Alioto T."/>
            <person name="Gomez Garrido J."/>
        </authorList>
    </citation>
    <scope>NUCLEOTIDE SEQUENCE [LARGE SCALE GENOMIC DNA]</scope>
</reference>
<dbReference type="EMBL" id="CACTIH010007260">
    <property type="protein sequence ID" value="CAA3006382.1"/>
    <property type="molecule type" value="Genomic_DNA"/>
</dbReference>